<keyword evidence="2" id="KW-0808">Transferase</keyword>
<keyword evidence="3" id="KW-1185">Reference proteome</keyword>
<dbReference type="RefSeq" id="WP_039633977.1">
    <property type="nucleotide sequence ID" value="NZ_AYSO01000017.1"/>
</dbReference>
<gene>
    <name evidence="2" type="ORF">U732_2002</name>
</gene>
<accession>A0A0C1R6G7</accession>
<organism evidence="2 3">
    <name type="scientific">Clostridium argentinense CDC 2741</name>
    <dbReference type="NCBI Taxonomy" id="1418104"/>
    <lineage>
        <taxon>Bacteria</taxon>
        <taxon>Bacillati</taxon>
        <taxon>Bacillota</taxon>
        <taxon>Clostridia</taxon>
        <taxon>Eubacteriales</taxon>
        <taxon>Clostridiaceae</taxon>
        <taxon>Clostridium</taxon>
    </lineage>
</organism>
<dbReference type="InterPro" id="IPR016181">
    <property type="entry name" value="Acyl_CoA_acyltransferase"/>
</dbReference>
<dbReference type="PROSITE" id="PS51186">
    <property type="entry name" value="GNAT"/>
    <property type="match status" value="1"/>
</dbReference>
<dbReference type="CDD" id="cd04301">
    <property type="entry name" value="NAT_SF"/>
    <property type="match status" value="1"/>
</dbReference>
<evidence type="ECO:0000313" key="2">
    <source>
        <dbReference type="EMBL" id="KIE46076.1"/>
    </source>
</evidence>
<dbReference type="STRING" id="29341.RSJ17_15510"/>
<dbReference type="Gene3D" id="3.40.630.30">
    <property type="match status" value="1"/>
</dbReference>
<evidence type="ECO:0000313" key="3">
    <source>
        <dbReference type="Proteomes" id="UP000031366"/>
    </source>
</evidence>
<dbReference type="SUPFAM" id="SSF55729">
    <property type="entry name" value="Acyl-CoA N-acyltransferases (Nat)"/>
    <property type="match status" value="1"/>
</dbReference>
<dbReference type="AlphaFoldDB" id="A0A0C1R6G7"/>
<dbReference type="GO" id="GO:0016747">
    <property type="term" value="F:acyltransferase activity, transferring groups other than amino-acyl groups"/>
    <property type="evidence" value="ECO:0007669"/>
    <property type="project" value="InterPro"/>
</dbReference>
<feature type="domain" description="N-acetyltransferase" evidence="1">
    <location>
        <begin position="132"/>
        <end position="269"/>
    </location>
</feature>
<proteinExistence type="predicted"/>
<dbReference type="InterPro" id="IPR000182">
    <property type="entry name" value="GNAT_dom"/>
</dbReference>
<dbReference type="Pfam" id="PF00583">
    <property type="entry name" value="Acetyltransf_1"/>
    <property type="match status" value="1"/>
</dbReference>
<protein>
    <submittedName>
        <fullName evidence="2">Acetyltransferase domain protein</fullName>
    </submittedName>
</protein>
<evidence type="ECO:0000259" key="1">
    <source>
        <dbReference type="PROSITE" id="PS51186"/>
    </source>
</evidence>
<sequence>MVKIEKLTDEIKGAILKFLYKEEAINLFIIHFIENGNIGDLYIDKKDNIGAILHIKDDGNSLFTNFYYDNKKNFETIIKEIERLKSPRMLLAAKEEDVAVALKKLNITRNIDKNFYYIFDNEKKLNLHIEEFNFKKATFKDKDFIKEAYIDFFGAISKEDIESLTNDEKIKYDLKNGIYLLWREDTPVGLAKFSEFSRHFGEITTVYIKSEYRGRGLGKILMSKMVERLIEMGKTAITQVNVRNLSAKAIYEGIGFKKYCDYAFEFLDN</sequence>
<reference evidence="2 3" key="1">
    <citation type="journal article" date="2015" name="Infect. Genet. Evol.">
        <title>Genomic sequences of six botulinum neurotoxin-producing strains representing three clostridial species illustrate the mobility and diversity of botulinum neurotoxin genes.</title>
        <authorList>
            <person name="Smith T.J."/>
            <person name="Hill K.K."/>
            <person name="Xie G."/>
            <person name="Foley B.T."/>
            <person name="Williamson C.H."/>
            <person name="Foster J.T."/>
            <person name="Johnson S.L."/>
            <person name="Chertkov O."/>
            <person name="Teshima H."/>
            <person name="Gibbons H.S."/>
            <person name="Johnsky L.A."/>
            <person name="Karavis M.A."/>
            <person name="Smith L.A."/>
        </authorList>
    </citation>
    <scope>NUCLEOTIDE SEQUENCE [LARGE SCALE GENOMIC DNA]</scope>
    <source>
        <strain evidence="2 3">CDC 2741</strain>
    </source>
</reference>
<dbReference type="OrthoDB" id="9798006at2"/>
<dbReference type="Proteomes" id="UP000031366">
    <property type="component" value="Unassembled WGS sequence"/>
</dbReference>
<comment type="caution">
    <text evidence="2">The sequence shown here is derived from an EMBL/GenBank/DDBJ whole genome shotgun (WGS) entry which is preliminary data.</text>
</comment>
<dbReference type="EMBL" id="AYSO01000017">
    <property type="protein sequence ID" value="KIE46076.1"/>
    <property type="molecule type" value="Genomic_DNA"/>
</dbReference>
<name>A0A0C1R6G7_9CLOT</name>